<evidence type="ECO:0000256" key="6">
    <source>
        <dbReference type="SAM" id="Coils"/>
    </source>
</evidence>
<keyword evidence="9" id="KW-1185">Reference proteome</keyword>
<evidence type="ECO:0000313" key="8">
    <source>
        <dbReference type="EMBL" id="KAJ4973561.1"/>
    </source>
</evidence>
<dbReference type="InterPro" id="IPR011989">
    <property type="entry name" value="ARM-like"/>
</dbReference>
<evidence type="ECO:0000256" key="4">
    <source>
        <dbReference type="ARBA" id="ARBA00022679"/>
    </source>
</evidence>
<dbReference type="GO" id="GO:0061630">
    <property type="term" value="F:ubiquitin protein ligase activity"/>
    <property type="evidence" value="ECO:0007669"/>
    <property type="project" value="UniProtKB-EC"/>
</dbReference>
<dbReference type="Gene3D" id="3.30.40.10">
    <property type="entry name" value="Zinc/RING finger domain, C3HC4 (zinc finger)"/>
    <property type="match status" value="1"/>
</dbReference>
<keyword evidence="6" id="KW-0175">Coiled coil</keyword>
<dbReference type="InterPro" id="IPR016024">
    <property type="entry name" value="ARM-type_fold"/>
</dbReference>
<evidence type="ECO:0000256" key="1">
    <source>
        <dbReference type="ARBA" id="ARBA00000900"/>
    </source>
</evidence>
<comment type="catalytic activity">
    <reaction evidence="1">
        <text>S-ubiquitinyl-[E2 ubiquitin-conjugating enzyme]-L-cysteine + [acceptor protein]-L-lysine = [E2 ubiquitin-conjugating enzyme]-L-cysteine + N(6)-ubiquitinyl-[acceptor protein]-L-lysine.</text>
        <dbReference type="EC" id="2.3.2.27"/>
    </reaction>
</comment>
<dbReference type="InterPro" id="IPR013083">
    <property type="entry name" value="Znf_RING/FYVE/PHD"/>
</dbReference>
<dbReference type="SUPFAM" id="SSF48371">
    <property type="entry name" value="ARM repeat"/>
    <property type="match status" value="2"/>
</dbReference>
<keyword evidence="4" id="KW-0808">Transferase</keyword>
<evidence type="ECO:0000313" key="9">
    <source>
        <dbReference type="Proteomes" id="UP001141806"/>
    </source>
</evidence>
<dbReference type="InterPro" id="IPR052608">
    <property type="entry name" value="U-box_domain_protein"/>
</dbReference>
<dbReference type="PROSITE" id="PS51698">
    <property type="entry name" value="U_BOX"/>
    <property type="match status" value="1"/>
</dbReference>
<comment type="caution">
    <text evidence="8">The sequence shown here is derived from an EMBL/GenBank/DDBJ whole genome shotgun (WGS) entry which is preliminary data.</text>
</comment>
<feature type="coiled-coil region" evidence="6">
    <location>
        <begin position="192"/>
        <end position="224"/>
    </location>
</feature>
<dbReference type="PANTHER" id="PTHR45958">
    <property type="entry name" value="RING-TYPE E3 UBIQUITIN TRANSFERASE"/>
    <property type="match status" value="1"/>
</dbReference>
<accession>A0A9Q0KNM7</accession>
<dbReference type="InterPro" id="IPR003613">
    <property type="entry name" value="Ubox_domain"/>
</dbReference>
<proteinExistence type="predicted"/>
<dbReference type="SUPFAM" id="SSF57850">
    <property type="entry name" value="RING/U-box"/>
    <property type="match status" value="1"/>
</dbReference>
<evidence type="ECO:0000256" key="3">
    <source>
        <dbReference type="ARBA" id="ARBA00012483"/>
    </source>
</evidence>
<dbReference type="PANTHER" id="PTHR45958:SF11">
    <property type="entry name" value="RING-TYPE E3 UBIQUITIN TRANSFERASE"/>
    <property type="match status" value="1"/>
</dbReference>
<feature type="domain" description="U-box" evidence="7">
    <location>
        <begin position="252"/>
        <end position="330"/>
    </location>
</feature>
<feature type="repeat" description="ARM" evidence="5">
    <location>
        <begin position="458"/>
        <end position="488"/>
    </location>
</feature>
<dbReference type="AlphaFoldDB" id="A0A9Q0KNM7"/>
<dbReference type="SMART" id="SM00185">
    <property type="entry name" value="ARM"/>
    <property type="match status" value="5"/>
</dbReference>
<evidence type="ECO:0000259" key="7">
    <source>
        <dbReference type="PROSITE" id="PS51698"/>
    </source>
</evidence>
<dbReference type="OrthoDB" id="26899at2759"/>
<dbReference type="Proteomes" id="UP001141806">
    <property type="component" value="Unassembled WGS sequence"/>
</dbReference>
<dbReference type="Gene3D" id="1.25.10.10">
    <property type="entry name" value="Leucine-rich Repeat Variant"/>
    <property type="match status" value="3"/>
</dbReference>
<evidence type="ECO:0000256" key="5">
    <source>
        <dbReference type="PROSITE-ProRule" id="PRU00259"/>
    </source>
</evidence>
<dbReference type="InterPro" id="IPR000225">
    <property type="entry name" value="Armadillo"/>
</dbReference>
<dbReference type="Pfam" id="PF04564">
    <property type="entry name" value="U-box"/>
    <property type="match status" value="1"/>
</dbReference>
<sequence length="1039" mass="114960">MDFGQVVLQELCNKVATRAAELIMETKDVMMEEASFQIFSKYISQLNVILQAFQARGIEATTNSEPTKAALESLDSQLQRGCTIIKGYKTGSRFSLFLKSHSLLKQMQDLAQEIANTVALLEQANLNVVLELNSKTDQIINNLRFIELRSAAATESIVSEIKKSTAQNDRNQAHAIQLVKKIADATGTSANASLIRNELELLKLEKEEMEAQKKQAEALQLSQLIQLLYSTEIVGNPNPGEVENVASTFHQYQIDPFTCPLSSEIMTDPVAIFCGHSFERKAILEHFRRSGAGESTTCPTCSQELPWQELTPNLSLRSSIEEWKQREMDSKFEKAVSGITSDDNNILNNALHEMQVLMGMPRYRTRSAEEGLVPKMVQIIKVKDHSRPLNTKAVLKCLNHLSDCSEDNKDVIVEAGAIRCIVKQFYRGEAEAEPDAVAILHKLSLKSAHAEQIGKTKDCIPLLVSLLQNVNQDVSQKAQEVLQNLSHNIHFVIKMAEAGHFPPFVVRFNQGSSEARAVMAAALIEMQLDDINTRHFEDEQFIHKLVEMFSSSSPACKSACLQCIKKLLAYPKMAKHFLTDTYTIPHLLGVITFVGSESQSKQEATEILISLVKANKLSDFQTYPGLQELQSPHNISLFMQLTSTSDPPRTQVQFLRLLVALCDKSETAQDLIRSNDNTVARLFSCLTCDHPEVRRQAMKLIYCVSKDHPAGVPPPPSPTRKESAINTLVAMLTSSPDIKERSNATGIIGLLPADDIFVDKILGKSEALKAIHEVIVTTDEEHNSSRWLNTPVESKPHESLLENALAALLRYTLPTKPELQRQVSKLELYPSLVHVLSRGSSLAKQRTAIVLAHLSQSSKVPLADAPIMVTGGNNFGVLLRLTKVIPNMFFCCPASEQNMCPVHGSACSSRHTFCLVKADAIGPLVHTLRDIDSGAAEAAIIALNTLLIDHSTLSHAAAAIVDNKGLEAILEVLEKGSSSNKDRALDLFQKILNHTKVTNPQFQRSETILIRLLSDDALKKKAALVLKQLNIIPDQSSYF</sequence>
<dbReference type="PROSITE" id="PS50176">
    <property type="entry name" value="ARM_REPEAT"/>
    <property type="match status" value="1"/>
</dbReference>
<comment type="pathway">
    <text evidence="2">Protein modification; protein ubiquitination.</text>
</comment>
<dbReference type="SMART" id="SM00504">
    <property type="entry name" value="Ubox"/>
    <property type="match status" value="1"/>
</dbReference>
<protein>
    <recommendedName>
        <fullName evidence="3">RING-type E3 ubiquitin transferase</fullName>
        <ecNumber evidence="3">2.3.2.27</ecNumber>
    </recommendedName>
</protein>
<gene>
    <name evidence="8" type="ORF">NE237_006735</name>
</gene>
<dbReference type="GO" id="GO:0016567">
    <property type="term" value="P:protein ubiquitination"/>
    <property type="evidence" value="ECO:0007669"/>
    <property type="project" value="InterPro"/>
</dbReference>
<dbReference type="EMBL" id="JAMYWD010000004">
    <property type="protein sequence ID" value="KAJ4973561.1"/>
    <property type="molecule type" value="Genomic_DNA"/>
</dbReference>
<name>A0A9Q0KNM7_9MAGN</name>
<evidence type="ECO:0000256" key="2">
    <source>
        <dbReference type="ARBA" id="ARBA00004906"/>
    </source>
</evidence>
<reference evidence="8" key="1">
    <citation type="journal article" date="2023" name="Plant J.">
        <title>The genome of the king protea, Protea cynaroides.</title>
        <authorList>
            <person name="Chang J."/>
            <person name="Duong T.A."/>
            <person name="Schoeman C."/>
            <person name="Ma X."/>
            <person name="Roodt D."/>
            <person name="Barker N."/>
            <person name="Li Z."/>
            <person name="Van de Peer Y."/>
            <person name="Mizrachi E."/>
        </authorList>
    </citation>
    <scope>NUCLEOTIDE SEQUENCE</scope>
    <source>
        <tissue evidence="8">Young leaves</tissue>
    </source>
</reference>
<organism evidence="8 9">
    <name type="scientific">Protea cynaroides</name>
    <dbReference type="NCBI Taxonomy" id="273540"/>
    <lineage>
        <taxon>Eukaryota</taxon>
        <taxon>Viridiplantae</taxon>
        <taxon>Streptophyta</taxon>
        <taxon>Embryophyta</taxon>
        <taxon>Tracheophyta</taxon>
        <taxon>Spermatophyta</taxon>
        <taxon>Magnoliopsida</taxon>
        <taxon>Proteales</taxon>
        <taxon>Proteaceae</taxon>
        <taxon>Protea</taxon>
    </lineage>
</organism>
<dbReference type="EC" id="2.3.2.27" evidence="3"/>